<evidence type="ECO:0000256" key="1">
    <source>
        <dbReference type="SAM" id="MobiDB-lite"/>
    </source>
</evidence>
<dbReference type="InterPro" id="IPR049226">
    <property type="entry name" value="DUF6823"/>
</dbReference>
<feature type="compositionally biased region" description="Basic and acidic residues" evidence="1">
    <location>
        <begin position="177"/>
        <end position="190"/>
    </location>
</feature>
<proteinExistence type="predicted"/>
<dbReference type="Pfam" id="PF20709">
    <property type="entry name" value="DUF6823"/>
    <property type="match status" value="1"/>
</dbReference>
<dbReference type="EMBL" id="CAXHTA020000003">
    <property type="protein sequence ID" value="CAL5220276.1"/>
    <property type="molecule type" value="Genomic_DNA"/>
</dbReference>
<name>A0ABP1FJY1_9CHLO</name>
<gene>
    <name evidence="2" type="primary">g2259</name>
    <name evidence="2" type="ORF">VP750_LOCUS1935</name>
</gene>
<keyword evidence="3" id="KW-1185">Reference proteome</keyword>
<feature type="region of interest" description="Disordered" evidence="1">
    <location>
        <begin position="24"/>
        <end position="58"/>
    </location>
</feature>
<feature type="compositionally biased region" description="Basic and acidic residues" evidence="1">
    <location>
        <begin position="48"/>
        <end position="58"/>
    </location>
</feature>
<sequence>MAQVRSLAGAAVGSCHSSALRIKHSHKISSRGRSSTGTQALFGFGGGNKEEREWKKQEKEAAYQAQLDVLKRRKSGAWQKDVAERRGKVRRYETDPEFKKEVDADKRARAEAMRKADPPVTLFDIVIPIAPFGIPEYDLGERFDLKGPYCDSGYVDEDADFKKQFARFFGMGKKKQKPDQDDKPPKGKKR</sequence>
<evidence type="ECO:0000313" key="3">
    <source>
        <dbReference type="Proteomes" id="UP001497392"/>
    </source>
</evidence>
<protein>
    <submittedName>
        <fullName evidence="2">G2259 protein</fullName>
    </submittedName>
</protein>
<feature type="region of interest" description="Disordered" evidence="1">
    <location>
        <begin position="170"/>
        <end position="190"/>
    </location>
</feature>
<comment type="caution">
    <text evidence="2">The sequence shown here is derived from an EMBL/GenBank/DDBJ whole genome shotgun (WGS) entry which is preliminary data.</text>
</comment>
<organism evidence="2 3">
    <name type="scientific">Coccomyxa viridis</name>
    <dbReference type="NCBI Taxonomy" id="1274662"/>
    <lineage>
        <taxon>Eukaryota</taxon>
        <taxon>Viridiplantae</taxon>
        <taxon>Chlorophyta</taxon>
        <taxon>core chlorophytes</taxon>
        <taxon>Trebouxiophyceae</taxon>
        <taxon>Trebouxiophyceae incertae sedis</taxon>
        <taxon>Coccomyxaceae</taxon>
        <taxon>Coccomyxa</taxon>
    </lineage>
</organism>
<evidence type="ECO:0000313" key="2">
    <source>
        <dbReference type="EMBL" id="CAL5220276.1"/>
    </source>
</evidence>
<reference evidence="2 3" key="1">
    <citation type="submission" date="2024-06" db="EMBL/GenBank/DDBJ databases">
        <authorList>
            <person name="Kraege A."/>
            <person name="Thomma B."/>
        </authorList>
    </citation>
    <scope>NUCLEOTIDE SEQUENCE [LARGE SCALE GENOMIC DNA]</scope>
</reference>
<accession>A0ABP1FJY1</accession>
<dbReference type="Proteomes" id="UP001497392">
    <property type="component" value="Unassembled WGS sequence"/>
</dbReference>